<keyword evidence="3" id="KW-1185">Reference proteome</keyword>
<sequence length="133" mass="14592">MCANFPITCRAASSSSSSSFSAHRLRHRLLLLIVLIGLSMVVDVAHGMGCVSSRDQASLPHINSGDKGWNRCLGFCSGFNNNRSGCYSYDSVQYIGGKQCRCKRSQLKEANCVPHTMDEEAEPDLWDLPISGY</sequence>
<dbReference type="EMBL" id="JBICCN010000051">
    <property type="protein sequence ID" value="KAL3098220.1"/>
    <property type="molecule type" value="Genomic_DNA"/>
</dbReference>
<evidence type="ECO:0000256" key="1">
    <source>
        <dbReference type="SAM" id="Phobius"/>
    </source>
</evidence>
<organism evidence="2 3">
    <name type="scientific">Heterodera schachtii</name>
    <name type="common">Sugarbeet cyst nematode worm</name>
    <name type="synonym">Tylenchus schachtii</name>
    <dbReference type="NCBI Taxonomy" id="97005"/>
    <lineage>
        <taxon>Eukaryota</taxon>
        <taxon>Metazoa</taxon>
        <taxon>Ecdysozoa</taxon>
        <taxon>Nematoda</taxon>
        <taxon>Chromadorea</taxon>
        <taxon>Rhabditida</taxon>
        <taxon>Tylenchina</taxon>
        <taxon>Tylenchomorpha</taxon>
        <taxon>Tylenchoidea</taxon>
        <taxon>Heteroderidae</taxon>
        <taxon>Heteroderinae</taxon>
        <taxon>Heterodera</taxon>
    </lineage>
</organism>
<dbReference type="AlphaFoldDB" id="A0ABD2K5Q1"/>
<keyword evidence="1" id="KW-0472">Membrane</keyword>
<feature type="transmembrane region" description="Helical" evidence="1">
    <location>
        <begin position="29"/>
        <end position="49"/>
    </location>
</feature>
<keyword evidence="1" id="KW-0812">Transmembrane</keyword>
<proteinExistence type="predicted"/>
<accession>A0ABD2K5Q1</accession>
<keyword evidence="1" id="KW-1133">Transmembrane helix</keyword>
<gene>
    <name evidence="2" type="ORF">niasHS_002056</name>
</gene>
<reference evidence="2 3" key="1">
    <citation type="submission" date="2024-10" db="EMBL/GenBank/DDBJ databases">
        <authorList>
            <person name="Kim D."/>
        </authorList>
    </citation>
    <scope>NUCLEOTIDE SEQUENCE [LARGE SCALE GENOMIC DNA]</scope>
    <source>
        <strain evidence="2">Taebaek</strain>
    </source>
</reference>
<comment type="caution">
    <text evidence="2">The sequence shown here is derived from an EMBL/GenBank/DDBJ whole genome shotgun (WGS) entry which is preliminary data.</text>
</comment>
<dbReference type="Proteomes" id="UP001620645">
    <property type="component" value="Unassembled WGS sequence"/>
</dbReference>
<evidence type="ECO:0000313" key="2">
    <source>
        <dbReference type="EMBL" id="KAL3098220.1"/>
    </source>
</evidence>
<evidence type="ECO:0000313" key="3">
    <source>
        <dbReference type="Proteomes" id="UP001620645"/>
    </source>
</evidence>
<name>A0ABD2K5Q1_HETSC</name>
<protein>
    <submittedName>
        <fullName evidence="2">Uncharacterized protein</fullName>
    </submittedName>
</protein>